<dbReference type="EMBL" id="NTRC01000011">
    <property type="protein sequence ID" value="PFD20661.1"/>
    <property type="molecule type" value="Genomic_DNA"/>
</dbReference>
<dbReference type="Proteomes" id="UP000219743">
    <property type="component" value="Unassembled WGS sequence"/>
</dbReference>
<dbReference type="AlphaFoldDB" id="A0A9X6VKF8"/>
<evidence type="ECO:0000313" key="1">
    <source>
        <dbReference type="EMBL" id="PFD20661.1"/>
    </source>
</evidence>
<proteinExistence type="predicted"/>
<reference evidence="1 2" key="1">
    <citation type="submission" date="2017-09" db="EMBL/GenBank/DDBJ databases">
        <title>Large-scale bioinformatics analysis of Bacillus genomes uncovers conserved roles of natural products in bacterial physiology.</title>
        <authorList>
            <consortium name="Agbiome Team Llc"/>
            <person name="Bleich R.M."/>
            <person name="Kirk G.J."/>
            <person name="Santa Maria K.C."/>
            <person name="Allen S.E."/>
            <person name="Farag S."/>
            <person name="Shank E.A."/>
            <person name="Bowers A."/>
        </authorList>
    </citation>
    <scope>NUCLEOTIDE SEQUENCE [LARGE SCALE GENOMIC DNA]</scope>
    <source>
        <strain evidence="1 2">AFS024404</strain>
    </source>
</reference>
<comment type="caution">
    <text evidence="1">The sequence shown here is derived from an EMBL/GenBank/DDBJ whole genome shotgun (WGS) entry which is preliminary data.</text>
</comment>
<gene>
    <name evidence="1" type="ORF">CN263_15825</name>
</gene>
<evidence type="ECO:0000313" key="2">
    <source>
        <dbReference type="Proteomes" id="UP000219743"/>
    </source>
</evidence>
<organism evidence="1 2">
    <name type="scientific">Bacillus cereus</name>
    <dbReference type="NCBI Taxonomy" id="1396"/>
    <lineage>
        <taxon>Bacteria</taxon>
        <taxon>Bacillati</taxon>
        <taxon>Bacillota</taxon>
        <taxon>Bacilli</taxon>
        <taxon>Bacillales</taxon>
        <taxon>Bacillaceae</taxon>
        <taxon>Bacillus</taxon>
        <taxon>Bacillus cereus group</taxon>
    </lineage>
</organism>
<protein>
    <submittedName>
        <fullName evidence="1">Uncharacterized protein</fullName>
    </submittedName>
</protein>
<accession>A0A9X6VKF8</accession>
<name>A0A9X6VKF8_BACCE</name>
<sequence length="73" mass="8573">MKVRKLYLYRGSVKSPSNQNLIPPPERKFYACCSYLLFGDKSFFKLDGDMLGPYIKKPQFTPKLWFFEVQGIT</sequence>